<evidence type="ECO:0000256" key="9">
    <source>
        <dbReference type="ARBA" id="ARBA00023237"/>
    </source>
</evidence>
<dbReference type="AlphaFoldDB" id="A0A0L8AIA3"/>
<feature type="signal peptide" evidence="12">
    <location>
        <begin position="1"/>
        <end position="18"/>
    </location>
</feature>
<dbReference type="InterPro" id="IPR036942">
    <property type="entry name" value="Beta-barrel_TonB_sf"/>
</dbReference>
<comment type="subcellular location">
    <subcellularLocation>
        <location evidence="1 10">Cell outer membrane</location>
        <topology evidence="1 10">Multi-pass membrane protein</topology>
    </subcellularLocation>
</comment>
<keyword evidence="8" id="KW-0675">Receptor</keyword>
<dbReference type="Pfam" id="PF07715">
    <property type="entry name" value="Plug"/>
    <property type="match status" value="1"/>
</dbReference>
<dbReference type="Proteomes" id="UP000036908">
    <property type="component" value="Unassembled WGS sequence"/>
</dbReference>
<evidence type="ECO:0000256" key="11">
    <source>
        <dbReference type="RuleBase" id="RU003357"/>
    </source>
</evidence>
<evidence type="ECO:0000256" key="8">
    <source>
        <dbReference type="ARBA" id="ARBA00023170"/>
    </source>
</evidence>
<evidence type="ECO:0000259" key="14">
    <source>
        <dbReference type="Pfam" id="PF07715"/>
    </source>
</evidence>
<dbReference type="SUPFAM" id="SSF56935">
    <property type="entry name" value="Porins"/>
    <property type="match status" value="1"/>
</dbReference>
<evidence type="ECO:0000313" key="16">
    <source>
        <dbReference type="Proteomes" id="UP000036908"/>
    </source>
</evidence>
<evidence type="ECO:0000256" key="5">
    <source>
        <dbReference type="ARBA" id="ARBA00022729"/>
    </source>
</evidence>
<accession>A0A0L8AIA3</accession>
<feature type="chain" id="PRO_5005580444" description="TonB-dependent receptor" evidence="12">
    <location>
        <begin position="19"/>
        <end position="722"/>
    </location>
</feature>
<feature type="domain" description="TonB-dependent receptor plug" evidence="14">
    <location>
        <begin position="117"/>
        <end position="225"/>
    </location>
</feature>
<dbReference type="PROSITE" id="PS52016">
    <property type="entry name" value="TONB_DEPENDENT_REC_3"/>
    <property type="match status" value="1"/>
</dbReference>
<dbReference type="Gene3D" id="2.60.40.1120">
    <property type="entry name" value="Carboxypeptidase-like, regulatory domain"/>
    <property type="match status" value="1"/>
</dbReference>
<dbReference type="EMBL" id="JSVA01000016">
    <property type="protein sequence ID" value="KOF02084.1"/>
    <property type="molecule type" value="Genomic_DNA"/>
</dbReference>
<protein>
    <recommendedName>
        <fullName evidence="17">TonB-dependent receptor</fullName>
    </recommendedName>
</protein>
<organism evidence="15 16">
    <name type="scientific">Roseivirga seohaensis subsp. aquiponti</name>
    <dbReference type="NCBI Taxonomy" id="1566026"/>
    <lineage>
        <taxon>Bacteria</taxon>
        <taxon>Pseudomonadati</taxon>
        <taxon>Bacteroidota</taxon>
        <taxon>Cytophagia</taxon>
        <taxon>Cytophagales</taxon>
        <taxon>Roseivirgaceae</taxon>
        <taxon>Roseivirga</taxon>
    </lineage>
</organism>
<keyword evidence="7 10" id="KW-0472">Membrane</keyword>
<dbReference type="InterPro" id="IPR037066">
    <property type="entry name" value="Plug_dom_sf"/>
</dbReference>
<dbReference type="OrthoDB" id="1109239at2"/>
<evidence type="ECO:0000256" key="1">
    <source>
        <dbReference type="ARBA" id="ARBA00004571"/>
    </source>
</evidence>
<keyword evidence="4 10" id="KW-0812">Transmembrane</keyword>
<comment type="caution">
    <text evidence="15">The sequence shown here is derived from an EMBL/GenBank/DDBJ whole genome shotgun (WGS) entry which is preliminary data.</text>
</comment>
<reference evidence="16" key="1">
    <citation type="submission" date="2014-11" db="EMBL/GenBank/DDBJ databases">
        <title>Genome sequencing of Roseivirga sp. D-25.</title>
        <authorList>
            <person name="Selvaratnam C."/>
            <person name="Thevarajoo S."/>
            <person name="Goh K.M."/>
            <person name="Eee R."/>
            <person name="Chan K.-G."/>
            <person name="Chong C.S."/>
        </authorList>
    </citation>
    <scope>NUCLEOTIDE SEQUENCE [LARGE SCALE GENOMIC DNA]</scope>
    <source>
        <strain evidence="16">D-25</strain>
    </source>
</reference>
<dbReference type="PATRIC" id="fig|1566026.4.peg.1049"/>
<evidence type="ECO:0000256" key="6">
    <source>
        <dbReference type="ARBA" id="ARBA00023077"/>
    </source>
</evidence>
<dbReference type="PANTHER" id="PTHR30069">
    <property type="entry name" value="TONB-DEPENDENT OUTER MEMBRANE RECEPTOR"/>
    <property type="match status" value="1"/>
</dbReference>
<feature type="domain" description="TonB-dependent receptor-like beta-barrel" evidence="13">
    <location>
        <begin position="269"/>
        <end position="679"/>
    </location>
</feature>
<dbReference type="GO" id="GO:0044718">
    <property type="term" value="P:siderophore transmembrane transport"/>
    <property type="evidence" value="ECO:0007669"/>
    <property type="project" value="TreeGrafter"/>
</dbReference>
<dbReference type="InterPro" id="IPR012910">
    <property type="entry name" value="Plug_dom"/>
</dbReference>
<evidence type="ECO:0000313" key="15">
    <source>
        <dbReference type="EMBL" id="KOF02084.1"/>
    </source>
</evidence>
<evidence type="ECO:0000259" key="13">
    <source>
        <dbReference type="Pfam" id="PF00593"/>
    </source>
</evidence>
<evidence type="ECO:0000256" key="7">
    <source>
        <dbReference type="ARBA" id="ARBA00023136"/>
    </source>
</evidence>
<dbReference type="InterPro" id="IPR008969">
    <property type="entry name" value="CarboxyPept-like_regulatory"/>
</dbReference>
<gene>
    <name evidence="15" type="ORF">OB69_13715</name>
</gene>
<dbReference type="PANTHER" id="PTHR30069:SF29">
    <property type="entry name" value="HEMOGLOBIN AND HEMOGLOBIN-HAPTOGLOBIN-BINDING PROTEIN 1-RELATED"/>
    <property type="match status" value="1"/>
</dbReference>
<keyword evidence="6 11" id="KW-0798">TonB box</keyword>
<dbReference type="Gene3D" id="2.40.170.20">
    <property type="entry name" value="TonB-dependent receptor, beta-barrel domain"/>
    <property type="match status" value="1"/>
</dbReference>
<keyword evidence="3 10" id="KW-1134">Transmembrane beta strand</keyword>
<sequence length="722" mass="81323">MKHTFLFLFILLSVSAVAQNSIYFQVNDDEGESLIGATIVIEGTTNGGTTDIDGKYHFQNIPNGSINFVISYVGYEPQSKTLLFPESDGKTIVIVMESGEELEEVIVSATRSSRTIETIPTRIEAVTLEELGEKAAMNSSNISMVLRESPGIMMQQTSLSSGNMNIRIQGLDGRYTQMLRDGAPIYGGFAGGLSILQIPPLDLKQFEIIKGGNSTLYGGGAIAGIVNLVSKTPEEEPELTIMIDQTSALGTTGNIFYAQKYGKLGLTMYGSGNNQIAYDPDDDGFSNMPQSQSLTLNPRLFYYPNNNTEVSLGVGATLDERTGGDMKVIDGNPEIENVFMEVNKSERYNSQFLLKNRKDNREIILKNNISLFNRELTIPDYLFDGQQLSSFSEAFLKLDKSDENEWHLGVNHYYESFTDNNPDSLGAQDYTFNTFGAFIQNTRNLGERFVFEGGLRTDYNIEHGPFVLPRLALLYKHSNKFSSRISGAMGYKLPTLFTEDAERIYYRDIAPISTSSLNPETSIGGNIDFNYKTIVLDKFTFAINQLFFFTQLNQALVLREDVPSSTYFYENADGPIQSSGFETSIRTTYEDFKLFMYYTYTNTELKYDNINKQQPLTPESMAGFILMYELEDNWSVGYELYYTGRQFDNSFDQKSDYWTMGFMVMKHFEHITLFANFENFTNTMQTNFEPLVNAPISNPTFNDIWAPTPGFVFNGGVKINIF</sequence>
<dbReference type="InterPro" id="IPR000531">
    <property type="entry name" value="Beta-barrel_TonB"/>
</dbReference>
<dbReference type="Gene3D" id="2.170.130.10">
    <property type="entry name" value="TonB-dependent receptor, plug domain"/>
    <property type="match status" value="1"/>
</dbReference>
<keyword evidence="9 10" id="KW-0998">Cell outer membrane</keyword>
<name>A0A0L8AIA3_9BACT</name>
<evidence type="ECO:0000256" key="10">
    <source>
        <dbReference type="PROSITE-ProRule" id="PRU01360"/>
    </source>
</evidence>
<dbReference type="RefSeq" id="WP_053224307.1">
    <property type="nucleotide sequence ID" value="NZ_JSVA01000016.1"/>
</dbReference>
<dbReference type="Pfam" id="PF13715">
    <property type="entry name" value="CarbopepD_reg_2"/>
    <property type="match status" value="1"/>
</dbReference>
<dbReference type="InterPro" id="IPR039426">
    <property type="entry name" value="TonB-dep_rcpt-like"/>
</dbReference>
<evidence type="ECO:0000256" key="12">
    <source>
        <dbReference type="SAM" id="SignalP"/>
    </source>
</evidence>
<keyword evidence="16" id="KW-1185">Reference proteome</keyword>
<comment type="similarity">
    <text evidence="10 11">Belongs to the TonB-dependent receptor family.</text>
</comment>
<keyword evidence="2 10" id="KW-0813">Transport</keyword>
<dbReference type="GO" id="GO:0015344">
    <property type="term" value="F:siderophore uptake transmembrane transporter activity"/>
    <property type="evidence" value="ECO:0007669"/>
    <property type="project" value="TreeGrafter"/>
</dbReference>
<dbReference type="Pfam" id="PF00593">
    <property type="entry name" value="TonB_dep_Rec_b-barrel"/>
    <property type="match status" value="1"/>
</dbReference>
<dbReference type="SUPFAM" id="SSF49464">
    <property type="entry name" value="Carboxypeptidase regulatory domain-like"/>
    <property type="match status" value="1"/>
</dbReference>
<evidence type="ECO:0000256" key="4">
    <source>
        <dbReference type="ARBA" id="ARBA00022692"/>
    </source>
</evidence>
<evidence type="ECO:0000256" key="2">
    <source>
        <dbReference type="ARBA" id="ARBA00022448"/>
    </source>
</evidence>
<evidence type="ECO:0000256" key="3">
    <source>
        <dbReference type="ARBA" id="ARBA00022452"/>
    </source>
</evidence>
<dbReference type="GO" id="GO:0009279">
    <property type="term" value="C:cell outer membrane"/>
    <property type="evidence" value="ECO:0007669"/>
    <property type="project" value="UniProtKB-SubCell"/>
</dbReference>
<evidence type="ECO:0008006" key="17">
    <source>
        <dbReference type="Google" id="ProtNLM"/>
    </source>
</evidence>
<proteinExistence type="inferred from homology"/>
<keyword evidence="5 12" id="KW-0732">Signal</keyword>